<feature type="domain" description="Fibronectin type-III" evidence="16">
    <location>
        <begin position="1348"/>
        <end position="1447"/>
    </location>
</feature>
<evidence type="ECO:0008006" key="19">
    <source>
        <dbReference type="Google" id="ProtNLM"/>
    </source>
</evidence>
<dbReference type="FunFam" id="2.60.40.10:FF:000333">
    <property type="entry name" value="Down syndrome cell adhesion molecule"/>
    <property type="match status" value="2"/>
</dbReference>
<feature type="domain" description="Ig-like" evidence="15">
    <location>
        <begin position="440"/>
        <end position="531"/>
    </location>
</feature>
<evidence type="ECO:0000313" key="17">
    <source>
        <dbReference type="EMBL" id="KAK6634426.1"/>
    </source>
</evidence>
<keyword evidence="11" id="KW-0325">Glycoprotein</keyword>
<dbReference type="Gene3D" id="2.60.40.10">
    <property type="entry name" value="Immunoglobulins"/>
    <property type="match status" value="14"/>
</dbReference>
<feature type="region of interest" description="Disordered" evidence="13">
    <location>
        <begin position="112"/>
        <end position="134"/>
    </location>
</feature>
<evidence type="ECO:0000259" key="15">
    <source>
        <dbReference type="PROSITE" id="PS50835"/>
    </source>
</evidence>
<dbReference type="Pfam" id="PF13927">
    <property type="entry name" value="Ig_3"/>
    <property type="match status" value="4"/>
</dbReference>
<feature type="region of interest" description="Disordered" evidence="13">
    <location>
        <begin position="1743"/>
        <end position="1764"/>
    </location>
</feature>
<dbReference type="Proteomes" id="UP001372834">
    <property type="component" value="Unassembled WGS sequence"/>
</dbReference>
<feature type="domain" description="Fibronectin type-III" evidence="16">
    <location>
        <begin position="942"/>
        <end position="1038"/>
    </location>
</feature>
<evidence type="ECO:0000259" key="16">
    <source>
        <dbReference type="PROSITE" id="PS50853"/>
    </source>
</evidence>
<dbReference type="GO" id="GO:0009653">
    <property type="term" value="P:anatomical structure morphogenesis"/>
    <property type="evidence" value="ECO:0007669"/>
    <property type="project" value="UniProtKB-ARBA"/>
</dbReference>
<dbReference type="InterPro" id="IPR013783">
    <property type="entry name" value="Ig-like_fold"/>
</dbReference>
<feature type="compositionally biased region" description="Basic and acidic residues" evidence="13">
    <location>
        <begin position="1607"/>
        <end position="1616"/>
    </location>
</feature>
<dbReference type="FunFam" id="2.60.40.10:FF:000120">
    <property type="entry name" value="Down syndrome cell adhesion molecule like 1"/>
    <property type="match status" value="1"/>
</dbReference>
<feature type="domain" description="Ig-like" evidence="15">
    <location>
        <begin position="636"/>
        <end position="729"/>
    </location>
</feature>
<evidence type="ECO:0000256" key="10">
    <source>
        <dbReference type="ARBA" id="ARBA00023157"/>
    </source>
</evidence>
<dbReference type="InterPro" id="IPR003598">
    <property type="entry name" value="Ig_sub2"/>
</dbReference>
<feature type="domain" description="Ig-like" evidence="15">
    <location>
        <begin position="346"/>
        <end position="435"/>
    </location>
</feature>
<feature type="region of interest" description="Disordered" evidence="13">
    <location>
        <begin position="1103"/>
        <end position="1130"/>
    </location>
</feature>
<feature type="transmembrane region" description="Helical" evidence="14">
    <location>
        <begin position="1467"/>
        <end position="1489"/>
    </location>
</feature>
<feature type="region of interest" description="Disordered" evidence="13">
    <location>
        <begin position="1607"/>
        <end position="1630"/>
    </location>
</feature>
<dbReference type="CDD" id="cd20958">
    <property type="entry name" value="IgI_5_Dscam"/>
    <property type="match status" value="1"/>
</dbReference>
<keyword evidence="10" id="KW-1015">Disulfide bond</keyword>
<dbReference type="FunFam" id="2.60.40.10:FF:000005">
    <property type="entry name" value="Neuronal cell adhesion molecule"/>
    <property type="match status" value="1"/>
</dbReference>
<feature type="domain" description="Ig-like" evidence="15">
    <location>
        <begin position="1161"/>
        <end position="1252"/>
    </location>
</feature>
<dbReference type="InterPro" id="IPR036179">
    <property type="entry name" value="Ig-like_dom_sf"/>
</dbReference>
<feature type="domain" description="Fibronectin type-III" evidence="16">
    <location>
        <begin position="1254"/>
        <end position="1347"/>
    </location>
</feature>
<feature type="domain" description="Fibronectin type-III" evidence="16">
    <location>
        <begin position="1065"/>
        <end position="1163"/>
    </location>
</feature>
<dbReference type="FunFam" id="2.60.40.10:FF:000093">
    <property type="entry name" value="Down syndrome cell adhesion molecule, isoform B"/>
    <property type="match status" value="1"/>
</dbReference>
<evidence type="ECO:0000256" key="7">
    <source>
        <dbReference type="ARBA" id="ARBA00022889"/>
    </source>
</evidence>
<gene>
    <name evidence="17" type="ORF">RUM43_011827</name>
</gene>
<dbReference type="PROSITE" id="PS50853">
    <property type="entry name" value="FN3"/>
    <property type="match status" value="6"/>
</dbReference>
<dbReference type="InterPro" id="IPR056754">
    <property type="entry name" value="DSCAM/DSCAML_C"/>
</dbReference>
<sequence length="1764" mass="195878">MLKRHGTRGGMTTEETGEECAEKEDLSPQLMYKFIEQTMQPGPSVSLKCIAAGNPTPHFTWTLDGFALPHNDRSLARSQGKSDSGNRQIQRLPGCCQGLLLTFVAKEDTRHKSKLKFRKRQRGPTGAALESTQARSEIPVEILDKSKAPTFRVEFSLGAGERDGNSNSNSKNKSLKKRSDELIFGGRFPQTGISYCSRREYRLVIGQYVTVHGDVISHVNISSVNVEDGGEYRCTAKNRVGSSSHSARLNIYGLPLVRPMSTIAAVAGQDLVLQCPAAGYPIAFIIWEKDGQLLPINRRQEVSSNGTLVIRKVDSLSDGGTYMCLARNKQGHHDSKTVQIEVKVPPKIENFSFPSDIQQGSRVLVTCVISSGDLPLRLEWLFNGGSRLPVGVTTYTHGEDDLSLRIASADPTHTGNYTCVARNQAAQVSHEAALIVHVPPRIAPFSFNKDLSEGVRAHLSCVIEKGDPPFTITWLKDREPLPSDGLRIVGLDTHSSTVIVDRLAASHSGNYTCRAVNQVAVVEYTTELVVSVPPRWSLPPDNHQAPLGTLRYNMDCQAEGNPAPTVTWRRGVGKQPGTYKVIPQQGTDSDAKVYPNGSLVIEKLSEEHEGYYLCEAFNGVGTGLSKRIYLTVNAPPQFSTKHKNQTSKLGSSAVLKCDVKGDRPIKIVWRKGGSTLDASASDYRYSVKDTNATDGYLSELIIFNSLREDSGQYYCIATNTFGRDEMALQLFVQEPPDFPRNIHVIDKGSRFVKLGWVLSQDGNSPILQCVVEYKLESELWQDHSTEVTVPVGQATVLIGSLRPAVTYQFRFFAENELGKSQPSEVLEVMTESEVPSGAPRNLQASAVSATELNVMWDAPEREHWNGEILGYHVGFKEQRLKDDQYQYKNVESRSGLSGETSLVDLKKYTKYSIVVQAYNALGPGPTSTEVLALTLEDVPSASPQEIRCTATTSQSLQVSWNSVPEAQVHGHLKGYKVMWENVEDLEATDKPLTKITTALSVVIHGLDKFTNYSIQVLAYTNAGEGVSSPAVYCLTNEDGKVHEIQRYRFQGDVRKFLFSSTVPEVPRAIKAVVSNPTSIVISWLPPNRSNGVLTGYNLQIRSVGGPSEKDGKSKRHAVPADHTSYEEEGLSKRGQYEFTVAAATKMGEGVRTLPITLSPSPEVRAAIYSFGVKVVQPWKSDVRLPCRSVGKPEPSLVWKQWNQALKSSARYKIHSDGTLQIVNLMRDDSGNYSCYVENVYGSDSIIHYLQVQVPPSSPIVHATSATSSTLNIQWKQGDNGGAPIQGYYLYYKKENNDWEVIRVGRKQTNYLISDLNCGTPYQIYMQAYNSIGKGEKSQTIKATTDGSKPGSMAQEAFLTPNATFATLFLEKWLENSCPITHFEINYRKFDEDSWTLISSSLLKQKFYLLRNLQPGTEYLINVKVHNKAGSIESDYRFSTLQKLTAASPSLTRHSGQADVPFYLDLRIVLPFFISCLVILAAVVGIYYCWNKKESMILRESNSSRGTLDNKFNLHHREQYYATVKKPLKSPVRDLPTLERIPEYAEDIYPYATFQLNQVTAAEVRCTSGAPLDRKGEDIEKLERDRGRGTPISSFLYHDSMLTTAETLKLKEPDRGKSSNKSNYRGVRRKTKSFKSNREDFECDSLGSETDAEISDFIYHGPDAGNLVESSRPYDRTSFPRRGKPRKSLQSSRCSLESNRDVIPSRPGTCIPFGSSSPYVFKLDPPTGFSDSIELSEAECDRPSKLSAYRSPRKSNTSRDFTIAV</sequence>
<keyword evidence="12" id="KW-0393">Immunoglobulin domain</keyword>
<keyword evidence="3" id="KW-1003">Cell membrane</keyword>
<dbReference type="GO" id="GO:0005886">
    <property type="term" value="C:plasma membrane"/>
    <property type="evidence" value="ECO:0007669"/>
    <property type="project" value="UniProtKB-SubCell"/>
</dbReference>
<evidence type="ECO:0000256" key="11">
    <source>
        <dbReference type="ARBA" id="ARBA00023180"/>
    </source>
</evidence>
<protein>
    <recommendedName>
        <fullName evidence="19">Down syndrome cell adhesion molecule-like protein Dscam2</fullName>
    </recommendedName>
</protein>
<keyword evidence="6" id="KW-0677">Repeat</keyword>
<proteinExistence type="predicted"/>
<evidence type="ECO:0000256" key="9">
    <source>
        <dbReference type="ARBA" id="ARBA00023136"/>
    </source>
</evidence>
<feature type="compositionally biased region" description="Basic residues" evidence="13">
    <location>
        <begin position="112"/>
        <end position="122"/>
    </location>
</feature>
<evidence type="ECO:0000256" key="14">
    <source>
        <dbReference type="SAM" id="Phobius"/>
    </source>
</evidence>
<dbReference type="Pfam" id="PF07679">
    <property type="entry name" value="I-set"/>
    <property type="match status" value="3"/>
</dbReference>
<evidence type="ECO:0000256" key="6">
    <source>
        <dbReference type="ARBA" id="ARBA00022737"/>
    </source>
</evidence>
<dbReference type="PANTHER" id="PTHR44170:SF56">
    <property type="entry name" value="FIBRONECTIN TYPE-III DOMAIN-CONTAINING PROTEIN"/>
    <property type="match status" value="1"/>
</dbReference>
<feature type="compositionally biased region" description="Polar residues" evidence="13">
    <location>
        <begin position="1753"/>
        <end position="1764"/>
    </location>
</feature>
<dbReference type="InterPro" id="IPR003961">
    <property type="entry name" value="FN3_dom"/>
</dbReference>
<evidence type="ECO:0000256" key="1">
    <source>
        <dbReference type="ARBA" id="ARBA00004167"/>
    </source>
</evidence>
<evidence type="ECO:0000256" key="4">
    <source>
        <dbReference type="ARBA" id="ARBA00022692"/>
    </source>
</evidence>
<dbReference type="FunFam" id="2.60.40.10:FF:000104">
    <property type="entry name" value="Down syndrome cell adhesion molecule b"/>
    <property type="match status" value="1"/>
</dbReference>
<dbReference type="SMART" id="SM00409">
    <property type="entry name" value="IG"/>
    <property type="match status" value="7"/>
</dbReference>
<dbReference type="Pfam" id="PF25059">
    <property type="entry name" value="FN3_DSCAM-DSCAML_C"/>
    <property type="match status" value="1"/>
</dbReference>
<feature type="region of interest" description="Disordered" evidence="13">
    <location>
        <begin position="1"/>
        <end position="24"/>
    </location>
</feature>
<evidence type="ECO:0000256" key="2">
    <source>
        <dbReference type="ARBA" id="ARBA00004236"/>
    </source>
</evidence>
<dbReference type="SMART" id="SM00060">
    <property type="entry name" value="FN3"/>
    <property type="match status" value="6"/>
</dbReference>
<dbReference type="EMBL" id="JAWJWE010000005">
    <property type="protein sequence ID" value="KAK6634426.1"/>
    <property type="molecule type" value="Genomic_DNA"/>
</dbReference>
<dbReference type="InterPro" id="IPR013098">
    <property type="entry name" value="Ig_I-set"/>
</dbReference>
<keyword evidence="4 14" id="KW-0812">Transmembrane</keyword>
<comment type="subcellular location">
    <subcellularLocation>
        <location evidence="2">Cell membrane</location>
    </subcellularLocation>
    <subcellularLocation>
        <location evidence="1">Membrane</location>
        <topology evidence="1">Single-pass membrane protein</topology>
    </subcellularLocation>
</comment>
<dbReference type="GO" id="GO:0098609">
    <property type="term" value="P:cell-cell adhesion"/>
    <property type="evidence" value="ECO:0007669"/>
    <property type="project" value="UniProtKB-ARBA"/>
</dbReference>
<keyword evidence="8 14" id="KW-1133">Transmembrane helix</keyword>
<dbReference type="Pfam" id="PF00041">
    <property type="entry name" value="fn3"/>
    <property type="match status" value="5"/>
</dbReference>
<comment type="caution">
    <text evidence="17">The sequence shown here is derived from an EMBL/GenBank/DDBJ whole genome shotgun (WGS) entry which is preliminary data.</text>
</comment>
<dbReference type="PANTHER" id="PTHR44170">
    <property type="entry name" value="PROTEIN SIDEKICK"/>
    <property type="match status" value="1"/>
</dbReference>
<dbReference type="PROSITE" id="PS50835">
    <property type="entry name" value="IG_LIKE"/>
    <property type="match status" value="7"/>
</dbReference>
<keyword evidence="7" id="KW-0130">Cell adhesion</keyword>
<organism evidence="17 18">
    <name type="scientific">Polyplax serrata</name>
    <name type="common">Common mouse louse</name>
    <dbReference type="NCBI Taxonomy" id="468196"/>
    <lineage>
        <taxon>Eukaryota</taxon>
        <taxon>Metazoa</taxon>
        <taxon>Ecdysozoa</taxon>
        <taxon>Arthropoda</taxon>
        <taxon>Hexapoda</taxon>
        <taxon>Insecta</taxon>
        <taxon>Pterygota</taxon>
        <taxon>Neoptera</taxon>
        <taxon>Paraneoptera</taxon>
        <taxon>Psocodea</taxon>
        <taxon>Troctomorpha</taxon>
        <taxon>Phthiraptera</taxon>
        <taxon>Anoplura</taxon>
        <taxon>Polyplacidae</taxon>
        <taxon>Polyplax</taxon>
    </lineage>
</organism>
<dbReference type="InterPro" id="IPR007110">
    <property type="entry name" value="Ig-like_dom"/>
</dbReference>
<dbReference type="SMART" id="SM00408">
    <property type="entry name" value="IGc2"/>
    <property type="match status" value="7"/>
</dbReference>
<feature type="domain" description="Ig-like" evidence="15">
    <location>
        <begin position="255"/>
        <end position="339"/>
    </location>
</feature>
<dbReference type="CDD" id="cd00063">
    <property type="entry name" value="FN3"/>
    <property type="match status" value="6"/>
</dbReference>
<reference evidence="17 18" key="1">
    <citation type="submission" date="2023-10" db="EMBL/GenBank/DDBJ databases">
        <title>Genomes of two closely related lineages of the louse Polyplax serrata with different host specificities.</title>
        <authorList>
            <person name="Martinu J."/>
            <person name="Tarabai H."/>
            <person name="Stefka J."/>
            <person name="Hypsa V."/>
        </authorList>
    </citation>
    <scope>NUCLEOTIDE SEQUENCE [LARGE SCALE GENOMIC DNA]</scope>
    <source>
        <strain evidence="17">HR10_N</strain>
    </source>
</reference>
<dbReference type="FunFam" id="2.60.40.10:FF:000032">
    <property type="entry name" value="palladin isoform X1"/>
    <property type="match status" value="1"/>
</dbReference>
<feature type="compositionally biased region" description="Polar residues" evidence="13">
    <location>
        <begin position="1687"/>
        <end position="1696"/>
    </location>
</feature>
<dbReference type="GO" id="GO:0048731">
    <property type="term" value="P:system development"/>
    <property type="evidence" value="ECO:0007669"/>
    <property type="project" value="UniProtKB-ARBA"/>
</dbReference>
<evidence type="ECO:0000256" key="13">
    <source>
        <dbReference type="SAM" id="MobiDB-lite"/>
    </source>
</evidence>
<keyword evidence="9 14" id="KW-0472">Membrane</keyword>
<dbReference type="FunFam" id="2.60.40.10:FF:000107">
    <property type="entry name" value="Myosin, light chain kinase a"/>
    <property type="match status" value="1"/>
</dbReference>
<dbReference type="InterPro" id="IPR003599">
    <property type="entry name" value="Ig_sub"/>
</dbReference>
<keyword evidence="5" id="KW-0732">Signal</keyword>
<name>A0AAN8S7E8_POLSC</name>
<evidence type="ECO:0000256" key="8">
    <source>
        <dbReference type="ARBA" id="ARBA00022989"/>
    </source>
</evidence>
<evidence type="ECO:0000256" key="12">
    <source>
        <dbReference type="ARBA" id="ARBA00023319"/>
    </source>
</evidence>
<feature type="domain" description="Fibronectin type-III" evidence="16">
    <location>
        <begin position="738"/>
        <end position="833"/>
    </location>
</feature>
<dbReference type="GO" id="GO:0030154">
    <property type="term" value="P:cell differentiation"/>
    <property type="evidence" value="ECO:0007669"/>
    <property type="project" value="UniProtKB-ARBA"/>
</dbReference>
<dbReference type="SUPFAM" id="SSF49265">
    <property type="entry name" value="Fibronectin type III"/>
    <property type="match status" value="3"/>
</dbReference>
<feature type="domain" description="Fibronectin type-III" evidence="16">
    <location>
        <begin position="838"/>
        <end position="937"/>
    </location>
</feature>
<feature type="region of interest" description="Disordered" evidence="13">
    <location>
        <begin position="1664"/>
        <end position="1700"/>
    </location>
</feature>
<evidence type="ECO:0000256" key="3">
    <source>
        <dbReference type="ARBA" id="ARBA00022475"/>
    </source>
</evidence>
<evidence type="ECO:0000256" key="5">
    <source>
        <dbReference type="ARBA" id="ARBA00022729"/>
    </source>
</evidence>
<feature type="domain" description="Ig-like" evidence="15">
    <location>
        <begin position="534"/>
        <end position="631"/>
    </location>
</feature>
<dbReference type="InterPro" id="IPR036116">
    <property type="entry name" value="FN3_sf"/>
</dbReference>
<dbReference type="SUPFAM" id="SSF48726">
    <property type="entry name" value="Immunoglobulin"/>
    <property type="match status" value="7"/>
</dbReference>
<accession>A0AAN8S7E8</accession>
<feature type="domain" description="Ig-like" evidence="15">
    <location>
        <begin position="28"/>
        <end position="250"/>
    </location>
</feature>
<evidence type="ECO:0000313" key="18">
    <source>
        <dbReference type="Proteomes" id="UP001372834"/>
    </source>
</evidence>